<comment type="caution">
    <text evidence="2">The sequence shown here is derived from an EMBL/GenBank/DDBJ whole genome shotgun (WGS) entry which is preliminary data.</text>
</comment>
<accession>A0A852U915</accession>
<evidence type="ECO:0000313" key="2">
    <source>
        <dbReference type="EMBL" id="NYE50604.1"/>
    </source>
</evidence>
<dbReference type="InterPro" id="IPR023090">
    <property type="entry name" value="UPF0702_alpha/beta_dom_sf"/>
</dbReference>
<dbReference type="AlphaFoldDB" id="A0A852U915"/>
<dbReference type="Pfam" id="PF04239">
    <property type="entry name" value="DUF421"/>
    <property type="match status" value="1"/>
</dbReference>
<dbReference type="InterPro" id="IPR007353">
    <property type="entry name" value="DUF421"/>
</dbReference>
<sequence>MAIDRTFDYLQWKFPWVTKMTQSVPVVLVESGTPIRQHMAKSHVDESDILSAARKSQGLSRMDQIDYAILERSGGISILPKSPAQQE</sequence>
<organism evidence="2 3">
    <name type="scientific">Spinactinospora alkalitolerans</name>
    <dbReference type="NCBI Taxonomy" id="687207"/>
    <lineage>
        <taxon>Bacteria</taxon>
        <taxon>Bacillati</taxon>
        <taxon>Actinomycetota</taxon>
        <taxon>Actinomycetes</taxon>
        <taxon>Streptosporangiales</taxon>
        <taxon>Nocardiopsidaceae</taxon>
        <taxon>Spinactinospora</taxon>
    </lineage>
</organism>
<evidence type="ECO:0000313" key="3">
    <source>
        <dbReference type="Proteomes" id="UP000589036"/>
    </source>
</evidence>
<dbReference type="Proteomes" id="UP000589036">
    <property type="component" value="Unassembled WGS sequence"/>
</dbReference>
<dbReference type="EMBL" id="JACCCC010000001">
    <property type="protein sequence ID" value="NYE50604.1"/>
    <property type="molecule type" value="Genomic_DNA"/>
</dbReference>
<dbReference type="Gene3D" id="3.30.240.20">
    <property type="entry name" value="bsu07140 like domains"/>
    <property type="match status" value="1"/>
</dbReference>
<reference evidence="2 3" key="1">
    <citation type="submission" date="2020-07" db="EMBL/GenBank/DDBJ databases">
        <title>Sequencing the genomes of 1000 actinobacteria strains.</title>
        <authorList>
            <person name="Klenk H.-P."/>
        </authorList>
    </citation>
    <scope>NUCLEOTIDE SEQUENCE [LARGE SCALE GENOMIC DNA]</scope>
    <source>
        <strain evidence="2 3">CXB654</strain>
    </source>
</reference>
<protein>
    <submittedName>
        <fullName evidence="2">Uncharacterized membrane protein YcaP (DUF421 family)</fullName>
    </submittedName>
</protein>
<dbReference type="RefSeq" id="WP_312863363.1">
    <property type="nucleotide sequence ID" value="NZ_BAAAYY010000044.1"/>
</dbReference>
<evidence type="ECO:0000259" key="1">
    <source>
        <dbReference type="Pfam" id="PF04239"/>
    </source>
</evidence>
<proteinExistence type="predicted"/>
<keyword evidence="3" id="KW-1185">Reference proteome</keyword>
<feature type="domain" description="YetF C-terminal" evidence="1">
    <location>
        <begin position="13"/>
        <end position="83"/>
    </location>
</feature>
<name>A0A852U915_9ACTN</name>
<gene>
    <name evidence="2" type="ORF">HDA32_005724</name>
</gene>